<dbReference type="AlphaFoldDB" id="A0AAD3MQW9"/>
<keyword evidence="1" id="KW-0677">Repeat</keyword>
<organism evidence="4 5">
    <name type="scientific">Lates japonicus</name>
    <name type="common">Japanese lates</name>
    <dbReference type="NCBI Taxonomy" id="270547"/>
    <lineage>
        <taxon>Eukaryota</taxon>
        <taxon>Metazoa</taxon>
        <taxon>Chordata</taxon>
        <taxon>Craniata</taxon>
        <taxon>Vertebrata</taxon>
        <taxon>Euteleostomi</taxon>
        <taxon>Actinopterygii</taxon>
        <taxon>Neopterygii</taxon>
        <taxon>Teleostei</taxon>
        <taxon>Neoteleostei</taxon>
        <taxon>Acanthomorphata</taxon>
        <taxon>Carangaria</taxon>
        <taxon>Carangaria incertae sedis</taxon>
        <taxon>Centropomidae</taxon>
        <taxon>Lates</taxon>
    </lineage>
</organism>
<evidence type="ECO:0000256" key="2">
    <source>
        <dbReference type="ARBA" id="ARBA00023043"/>
    </source>
</evidence>
<accession>A0AAD3MQW9</accession>
<gene>
    <name evidence="4" type="ORF">AKAME5_000997700</name>
</gene>
<feature type="compositionally biased region" description="Polar residues" evidence="3">
    <location>
        <begin position="183"/>
        <end position="194"/>
    </location>
</feature>
<feature type="region of interest" description="Disordered" evidence="3">
    <location>
        <begin position="142"/>
        <end position="206"/>
    </location>
</feature>
<evidence type="ECO:0000256" key="3">
    <source>
        <dbReference type="SAM" id="MobiDB-lite"/>
    </source>
</evidence>
<evidence type="ECO:0000313" key="4">
    <source>
        <dbReference type="EMBL" id="GLD57784.1"/>
    </source>
</evidence>
<protein>
    <submittedName>
        <fullName evidence="4">Caskin-2-like protein</fullName>
    </submittedName>
</protein>
<dbReference type="InterPro" id="IPR033635">
    <property type="entry name" value="ANKS1/Caskin"/>
</dbReference>
<keyword evidence="5" id="KW-1185">Reference proteome</keyword>
<sequence length="206" mass="21588">MPSYATLSRRPGRGHTSATGAQRHINRSHSFALRSRRKGPPPPPPKRMSSVSGSPARQPGNGKVTEPEVKAGVEVESAGSVRSITARLEGSSSSSSPSRRIDIPPTHIPVSPVFSPVSSPIPHGIPSHIILMHTKPVPALGLGGLKKTGSERTEGDADGQRGGGNLTIKQRPRVAVVTGPALVNSSEDPVQTPKQPGAARFNLKRV</sequence>
<dbReference type="PANTHER" id="PTHR24174:SF18">
    <property type="entry name" value="CASKIN-2"/>
    <property type="match status" value="1"/>
</dbReference>
<name>A0AAD3MQW9_LATJO</name>
<keyword evidence="2" id="KW-0040">ANK repeat</keyword>
<comment type="caution">
    <text evidence="4">The sequence shown here is derived from an EMBL/GenBank/DDBJ whole genome shotgun (WGS) entry which is preliminary data.</text>
</comment>
<proteinExistence type="predicted"/>
<dbReference type="Pfam" id="PF16907">
    <property type="entry name" value="Caskin-Pro-rich"/>
    <property type="match status" value="1"/>
</dbReference>
<feature type="region of interest" description="Disordered" evidence="3">
    <location>
        <begin position="1"/>
        <end position="107"/>
    </location>
</feature>
<dbReference type="PANTHER" id="PTHR24174">
    <property type="entry name" value="ANKYRIN REPEAT AND STERILE ALPHA MOTIF DOMAIN-CONTAINING PROTEIN 1"/>
    <property type="match status" value="1"/>
</dbReference>
<reference evidence="4" key="1">
    <citation type="submission" date="2022-08" db="EMBL/GenBank/DDBJ databases">
        <title>Genome sequencing of akame (Lates japonicus).</title>
        <authorList>
            <person name="Hashiguchi Y."/>
            <person name="Takahashi H."/>
        </authorList>
    </citation>
    <scope>NUCLEOTIDE SEQUENCE</scope>
    <source>
        <strain evidence="4">Kochi</strain>
    </source>
</reference>
<dbReference type="EMBL" id="BRZM01000030">
    <property type="protein sequence ID" value="GLD57784.1"/>
    <property type="molecule type" value="Genomic_DNA"/>
</dbReference>
<feature type="compositionally biased region" description="Basic and acidic residues" evidence="3">
    <location>
        <begin position="148"/>
        <end position="159"/>
    </location>
</feature>
<evidence type="ECO:0000313" key="5">
    <source>
        <dbReference type="Proteomes" id="UP001279410"/>
    </source>
</evidence>
<evidence type="ECO:0000256" key="1">
    <source>
        <dbReference type="ARBA" id="ARBA00022737"/>
    </source>
</evidence>
<dbReference type="Proteomes" id="UP001279410">
    <property type="component" value="Unassembled WGS sequence"/>
</dbReference>